<dbReference type="PANTHER" id="PTHR47959">
    <property type="entry name" value="ATP-DEPENDENT RNA HELICASE RHLE-RELATED"/>
    <property type="match status" value="1"/>
</dbReference>
<evidence type="ECO:0000256" key="4">
    <source>
        <dbReference type="ARBA" id="ARBA00022840"/>
    </source>
</evidence>
<feature type="chain" id="PRO_5045678072" evidence="6">
    <location>
        <begin position="18"/>
        <end position="584"/>
    </location>
</feature>
<dbReference type="SMART" id="SM00487">
    <property type="entry name" value="DEXDc"/>
    <property type="match status" value="1"/>
</dbReference>
<keyword evidence="6" id="KW-0732">Signal</keyword>
<dbReference type="InterPro" id="IPR011545">
    <property type="entry name" value="DEAD/DEAH_box_helicase_dom"/>
</dbReference>
<keyword evidence="1" id="KW-0547">Nucleotide-binding</keyword>
<dbReference type="GO" id="GO:0004386">
    <property type="term" value="F:helicase activity"/>
    <property type="evidence" value="ECO:0007669"/>
    <property type="project" value="UniProtKB-KW"/>
</dbReference>
<reference evidence="9 10" key="1">
    <citation type="submission" date="2024-03" db="EMBL/GenBank/DDBJ databases">
        <title>Aureococcus anophagefferens CCMP1851 and Kratosvirus quantuckense: Draft genome of a second virus-susceptible host strain in the model system.</title>
        <authorList>
            <person name="Chase E."/>
            <person name="Truchon A.R."/>
            <person name="Schepens W."/>
            <person name="Wilhelm S.W."/>
        </authorList>
    </citation>
    <scope>NUCLEOTIDE SEQUENCE [LARGE SCALE GENOMIC DNA]</scope>
    <source>
        <strain evidence="9 10">CCMP1851</strain>
    </source>
</reference>
<feature type="compositionally biased region" description="Basic residues" evidence="5">
    <location>
        <begin position="574"/>
        <end position="584"/>
    </location>
</feature>
<feature type="region of interest" description="Disordered" evidence="5">
    <location>
        <begin position="54"/>
        <end position="76"/>
    </location>
</feature>
<feature type="compositionally biased region" description="Pro residues" evidence="5">
    <location>
        <begin position="65"/>
        <end position="74"/>
    </location>
</feature>
<dbReference type="CDD" id="cd00268">
    <property type="entry name" value="DEADc"/>
    <property type="match status" value="1"/>
</dbReference>
<feature type="compositionally biased region" description="Low complexity" evidence="5">
    <location>
        <begin position="54"/>
        <end position="64"/>
    </location>
</feature>
<evidence type="ECO:0000256" key="5">
    <source>
        <dbReference type="SAM" id="MobiDB-lite"/>
    </source>
</evidence>
<dbReference type="EMBL" id="JBBJCI010000141">
    <property type="protein sequence ID" value="KAK7242714.1"/>
    <property type="molecule type" value="Genomic_DNA"/>
</dbReference>
<keyword evidence="10" id="KW-1185">Reference proteome</keyword>
<dbReference type="InterPro" id="IPR044742">
    <property type="entry name" value="DEAD/DEAH_RhlB"/>
</dbReference>
<evidence type="ECO:0000256" key="1">
    <source>
        <dbReference type="ARBA" id="ARBA00022741"/>
    </source>
</evidence>
<dbReference type="Pfam" id="PF00271">
    <property type="entry name" value="Helicase_C"/>
    <property type="match status" value="1"/>
</dbReference>
<feature type="signal peptide" evidence="6">
    <location>
        <begin position="1"/>
        <end position="17"/>
    </location>
</feature>
<dbReference type="InterPro" id="IPR050079">
    <property type="entry name" value="DEAD_box_RNA_helicase"/>
</dbReference>
<dbReference type="Gene3D" id="3.40.50.300">
    <property type="entry name" value="P-loop containing nucleotide triphosphate hydrolases"/>
    <property type="match status" value="2"/>
</dbReference>
<dbReference type="InterPro" id="IPR027417">
    <property type="entry name" value="P-loop_NTPase"/>
</dbReference>
<evidence type="ECO:0000259" key="8">
    <source>
        <dbReference type="PROSITE" id="PS51194"/>
    </source>
</evidence>
<evidence type="ECO:0000256" key="6">
    <source>
        <dbReference type="SAM" id="SignalP"/>
    </source>
</evidence>
<feature type="domain" description="Helicase ATP-binding" evidence="7">
    <location>
        <begin position="114"/>
        <end position="290"/>
    </location>
</feature>
<evidence type="ECO:0000313" key="9">
    <source>
        <dbReference type="EMBL" id="KAK7242714.1"/>
    </source>
</evidence>
<sequence length="584" mass="61325">MRPSLMLLISALRSASALQSCRRLVARPALSPLFATTSASRQAKRAAQFTSDAAPKLKAAAKPPAKAPAAPPADAPAVEGTAFASLPLPGKLARNVLKQLGEDAAMTPIQELAFGPASDGDDIVARAQTGTGKTLAFLVPSLKRLLEGDLLDREKRRPRVVVLSPTRELAQQIHAQAERLAAGTPAKCCCVVGGTSKGADVRKLKAGVDVLVATPGRLCDLLGGDERLLRGAQTLVLDEGDRLLDEGFERQLTQIVAASSRSRQTLCFSATMPADLDRMLRSGAVKRDHARLDAAGLGSTVADATAARVALSRLSLPRGADALGSLANALNAHRGGKGGSKVVVFCPTTASAELAAAYLHRRGLDNAALHSRKTQSYRTRVSNAFRDADASSAHAILVATDVAARGVDYPGVSLVVQLGAPDSREQFVHRAGRTGRAGASGEALLVLEHWEQGHALGMLGDVPGLGDADPAAVLPAGDDAAASVAAMKAIARDVRDKAYVAWLGHTNAKAKALGWSKQELVDRANAMAVDDYKLVDIPALTPRAVGFMGLKQVRNIRVEKKAPPQNRRSQGNKPQRKKAPPRRS</sequence>
<name>A0ABR1G272_AURAN</name>
<dbReference type="InterPro" id="IPR001650">
    <property type="entry name" value="Helicase_C-like"/>
</dbReference>
<protein>
    <submittedName>
        <fullName evidence="9">Helicase</fullName>
    </submittedName>
</protein>
<evidence type="ECO:0000256" key="2">
    <source>
        <dbReference type="ARBA" id="ARBA00022801"/>
    </source>
</evidence>
<keyword evidence="3 9" id="KW-0347">Helicase</keyword>
<dbReference type="SUPFAM" id="SSF52540">
    <property type="entry name" value="P-loop containing nucleoside triphosphate hydrolases"/>
    <property type="match status" value="1"/>
</dbReference>
<dbReference type="PROSITE" id="PS51192">
    <property type="entry name" value="HELICASE_ATP_BIND_1"/>
    <property type="match status" value="1"/>
</dbReference>
<dbReference type="CDD" id="cd18787">
    <property type="entry name" value="SF2_C_DEAD"/>
    <property type="match status" value="1"/>
</dbReference>
<keyword evidence="4" id="KW-0067">ATP-binding</keyword>
<keyword evidence="2" id="KW-0378">Hydrolase</keyword>
<organism evidence="9 10">
    <name type="scientific">Aureococcus anophagefferens</name>
    <name type="common">Harmful bloom alga</name>
    <dbReference type="NCBI Taxonomy" id="44056"/>
    <lineage>
        <taxon>Eukaryota</taxon>
        <taxon>Sar</taxon>
        <taxon>Stramenopiles</taxon>
        <taxon>Ochrophyta</taxon>
        <taxon>Pelagophyceae</taxon>
        <taxon>Pelagomonadales</taxon>
        <taxon>Pelagomonadaceae</taxon>
        <taxon>Aureococcus</taxon>
    </lineage>
</organism>
<dbReference type="SMART" id="SM00490">
    <property type="entry name" value="HELICc"/>
    <property type="match status" value="1"/>
</dbReference>
<proteinExistence type="predicted"/>
<evidence type="ECO:0000256" key="3">
    <source>
        <dbReference type="ARBA" id="ARBA00022806"/>
    </source>
</evidence>
<dbReference type="Proteomes" id="UP001363151">
    <property type="component" value="Unassembled WGS sequence"/>
</dbReference>
<dbReference type="PROSITE" id="PS51194">
    <property type="entry name" value="HELICASE_CTER"/>
    <property type="match status" value="1"/>
</dbReference>
<accession>A0ABR1G272</accession>
<dbReference type="InterPro" id="IPR014001">
    <property type="entry name" value="Helicase_ATP-bd"/>
</dbReference>
<gene>
    <name evidence="9" type="primary">MSS116</name>
    <name evidence="9" type="ORF">SO694_00016430</name>
</gene>
<comment type="caution">
    <text evidence="9">The sequence shown here is derived from an EMBL/GenBank/DDBJ whole genome shotgun (WGS) entry which is preliminary data.</text>
</comment>
<dbReference type="PANTHER" id="PTHR47959:SF1">
    <property type="entry name" value="ATP-DEPENDENT RNA HELICASE DBPA"/>
    <property type="match status" value="1"/>
</dbReference>
<dbReference type="Pfam" id="PF00270">
    <property type="entry name" value="DEAD"/>
    <property type="match status" value="1"/>
</dbReference>
<feature type="region of interest" description="Disordered" evidence="5">
    <location>
        <begin position="556"/>
        <end position="584"/>
    </location>
</feature>
<evidence type="ECO:0000259" key="7">
    <source>
        <dbReference type="PROSITE" id="PS51192"/>
    </source>
</evidence>
<feature type="domain" description="Helicase C-terminal" evidence="8">
    <location>
        <begin position="325"/>
        <end position="481"/>
    </location>
</feature>
<evidence type="ECO:0000313" key="10">
    <source>
        <dbReference type="Proteomes" id="UP001363151"/>
    </source>
</evidence>